<gene>
    <name evidence="2" type="ORF">A0H81_04580</name>
</gene>
<dbReference type="OrthoDB" id="10668144at2759"/>
<protein>
    <submittedName>
        <fullName evidence="2">Uncharacterized protein</fullName>
    </submittedName>
</protein>
<feature type="compositionally biased region" description="Polar residues" evidence="1">
    <location>
        <begin position="150"/>
        <end position="162"/>
    </location>
</feature>
<organism evidence="2 3">
    <name type="scientific">Grifola frondosa</name>
    <name type="common">Maitake</name>
    <name type="synonym">Polyporus frondosus</name>
    <dbReference type="NCBI Taxonomy" id="5627"/>
    <lineage>
        <taxon>Eukaryota</taxon>
        <taxon>Fungi</taxon>
        <taxon>Dikarya</taxon>
        <taxon>Basidiomycota</taxon>
        <taxon>Agaricomycotina</taxon>
        <taxon>Agaricomycetes</taxon>
        <taxon>Polyporales</taxon>
        <taxon>Grifolaceae</taxon>
        <taxon>Grifola</taxon>
    </lineage>
</organism>
<feature type="region of interest" description="Disordered" evidence="1">
    <location>
        <begin position="1"/>
        <end position="62"/>
    </location>
</feature>
<feature type="compositionally biased region" description="Polar residues" evidence="1">
    <location>
        <begin position="1"/>
        <end position="14"/>
    </location>
</feature>
<comment type="caution">
    <text evidence="2">The sequence shown here is derived from an EMBL/GenBank/DDBJ whole genome shotgun (WGS) entry which is preliminary data.</text>
</comment>
<evidence type="ECO:0000256" key="1">
    <source>
        <dbReference type="SAM" id="MobiDB-lite"/>
    </source>
</evidence>
<feature type="compositionally biased region" description="Basic residues" evidence="1">
    <location>
        <begin position="51"/>
        <end position="62"/>
    </location>
</feature>
<name>A0A1C7MG32_GRIFR</name>
<evidence type="ECO:0000313" key="2">
    <source>
        <dbReference type="EMBL" id="OBZ75865.1"/>
    </source>
</evidence>
<dbReference type="EMBL" id="LUGG01000004">
    <property type="protein sequence ID" value="OBZ75865.1"/>
    <property type="molecule type" value="Genomic_DNA"/>
</dbReference>
<feature type="region of interest" description="Disordered" evidence="1">
    <location>
        <begin position="146"/>
        <end position="172"/>
    </location>
</feature>
<proteinExistence type="predicted"/>
<keyword evidence="3" id="KW-1185">Reference proteome</keyword>
<sequence length="386" mass="41090">MAFSTTTKSSSARQFNPAGLGPKSLSMPASSKAREEKFCGYEADSESTTVRKNRKRASTGSRRKVCSIIPLSLKARTYTHVTEKATTGLGLGLPSNFTERSTVRKAGASYPANASPSASRQSTRATVGLGLGLPSDFTQRSTVRRAGASHSASPAVSRQNTRPPIGLGLPSYLFDRPTRRRIGASYPNSPEDENPPAAFGLGLPTTVVHRPTHRRAGSSYPISPVDEDLPSNIGLGLPSGLVGPPSHRRAGASYPRLPAPATVGLGLGLDTEFTMPCHSRTTPRTPELPFAMYAIHVTDPDDALITYSFRPPGLSTPIPTTAYALSRATSRMSRGASRMPGAPLLPSASFEPYTGTPCMSRTQTMMPTAPRLPTISQFGPDPLYYD</sequence>
<evidence type="ECO:0000313" key="3">
    <source>
        <dbReference type="Proteomes" id="UP000092993"/>
    </source>
</evidence>
<accession>A0A1C7MG32</accession>
<dbReference type="Proteomes" id="UP000092993">
    <property type="component" value="Unassembled WGS sequence"/>
</dbReference>
<dbReference type="AlphaFoldDB" id="A0A1C7MG32"/>
<reference evidence="2 3" key="1">
    <citation type="submission" date="2016-03" db="EMBL/GenBank/DDBJ databases">
        <title>Whole genome sequencing of Grifola frondosa 9006-11.</title>
        <authorList>
            <person name="Min B."/>
            <person name="Park H."/>
            <person name="Kim J.-G."/>
            <person name="Cho H."/>
            <person name="Oh Y.-L."/>
            <person name="Kong W.-S."/>
            <person name="Choi I.-G."/>
        </authorList>
    </citation>
    <scope>NUCLEOTIDE SEQUENCE [LARGE SCALE GENOMIC DNA]</scope>
    <source>
        <strain evidence="2 3">9006-11</strain>
    </source>
</reference>